<proteinExistence type="predicted"/>
<accession>A0ABW9U9P2</accession>
<reference evidence="3 4" key="1">
    <citation type="submission" date="2019-12" db="EMBL/GenBank/DDBJ databases">
        <authorList>
            <person name="Huq M.A."/>
        </authorList>
    </citation>
    <scope>NUCLEOTIDE SEQUENCE [LARGE SCALE GENOMIC DNA]</scope>
    <source>
        <strain evidence="3 4">MAH-34</strain>
    </source>
</reference>
<feature type="domain" description="Transposase zinc-ribbon" evidence="2">
    <location>
        <begin position="15"/>
        <end position="59"/>
    </location>
</feature>
<feature type="compositionally biased region" description="Polar residues" evidence="1">
    <location>
        <begin position="132"/>
        <end position="156"/>
    </location>
</feature>
<comment type="caution">
    <text evidence="3">The sequence shown here is derived from an EMBL/GenBank/DDBJ whole genome shotgun (WGS) entry which is preliminary data.</text>
</comment>
<dbReference type="InterPro" id="IPR024442">
    <property type="entry name" value="Transposase_Zn_ribbon"/>
</dbReference>
<gene>
    <name evidence="3" type="ORF">GON05_15175</name>
</gene>
<dbReference type="EMBL" id="WSEM01000015">
    <property type="protein sequence ID" value="MVQ35960.1"/>
    <property type="molecule type" value="Genomic_DNA"/>
</dbReference>
<evidence type="ECO:0000256" key="1">
    <source>
        <dbReference type="SAM" id="MobiDB-lite"/>
    </source>
</evidence>
<dbReference type="Pfam" id="PF12760">
    <property type="entry name" value="Zn_ribbon_IS1595"/>
    <property type="match status" value="1"/>
</dbReference>
<protein>
    <recommendedName>
        <fullName evidence="2">Transposase zinc-ribbon domain-containing protein</fullName>
    </recommendedName>
</protein>
<keyword evidence="4" id="KW-1185">Reference proteome</keyword>
<sequence>MEQQFMDLSSYTFRSEEECEEFLLKMRWTNGFCCPRCDHNEAFNIRTRKLLECKECRMQVSLTAGTLMHKSKHPLLLWFQAIQFLFKEGVECTASILSQVLEINFRSAQLLLKKIQFAFDYTQNRTKLLNKLESTNSESQKSNNLSTTDEPNQCAPTQPIPPTHKKSSTRDLHAYLESKLNRLNTKLTIYNNHYSNTQLSRYIKDQFNDKCDRERFLIKWFKMAISNYFYPTFLKCFHIPE</sequence>
<dbReference type="RefSeq" id="WP_157319900.1">
    <property type="nucleotide sequence ID" value="NZ_WSEM01000015.1"/>
</dbReference>
<evidence type="ECO:0000313" key="3">
    <source>
        <dbReference type="EMBL" id="MVQ35960.1"/>
    </source>
</evidence>
<feature type="region of interest" description="Disordered" evidence="1">
    <location>
        <begin position="132"/>
        <end position="168"/>
    </location>
</feature>
<organism evidence="3 4">
    <name type="scientific">Paenibacillus anseongense</name>
    <dbReference type="NCBI Taxonomy" id="2682845"/>
    <lineage>
        <taxon>Bacteria</taxon>
        <taxon>Bacillati</taxon>
        <taxon>Bacillota</taxon>
        <taxon>Bacilli</taxon>
        <taxon>Bacillales</taxon>
        <taxon>Paenibacillaceae</taxon>
        <taxon>Paenibacillus</taxon>
    </lineage>
</organism>
<dbReference type="Proteomes" id="UP000467637">
    <property type="component" value="Unassembled WGS sequence"/>
</dbReference>
<evidence type="ECO:0000313" key="4">
    <source>
        <dbReference type="Proteomes" id="UP000467637"/>
    </source>
</evidence>
<name>A0ABW9U9P2_9BACL</name>
<evidence type="ECO:0000259" key="2">
    <source>
        <dbReference type="Pfam" id="PF12760"/>
    </source>
</evidence>